<dbReference type="AlphaFoldDB" id="A0A9P8XVH6"/>
<comment type="caution">
    <text evidence="2">The sequence shown here is derived from an EMBL/GenBank/DDBJ whole genome shotgun (WGS) entry which is preliminary data.</text>
</comment>
<reference evidence="2" key="1">
    <citation type="journal article" date="2021" name="Nat. Commun.">
        <title>Genetic determinants of endophytism in the Arabidopsis root mycobiome.</title>
        <authorList>
            <person name="Mesny F."/>
            <person name="Miyauchi S."/>
            <person name="Thiergart T."/>
            <person name="Pickel B."/>
            <person name="Atanasova L."/>
            <person name="Karlsson M."/>
            <person name="Huettel B."/>
            <person name="Barry K.W."/>
            <person name="Haridas S."/>
            <person name="Chen C."/>
            <person name="Bauer D."/>
            <person name="Andreopoulos W."/>
            <person name="Pangilinan J."/>
            <person name="LaButti K."/>
            <person name="Riley R."/>
            <person name="Lipzen A."/>
            <person name="Clum A."/>
            <person name="Drula E."/>
            <person name="Henrissat B."/>
            <person name="Kohler A."/>
            <person name="Grigoriev I.V."/>
            <person name="Martin F.M."/>
            <person name="Hacquard S."/>
        </authorList>
    </citation>
    <scope>NUCLEOTIDE SEQUENCE</scope>
    <source>
        <strain evidence="2">MPI-CAGE-CH-0230</strain>
    </source>
</reference>
<name>A0A9P8XVH6_9PEZI</name>
<dbReference type="InterPro" id="IPR014811">
    <property type="entry name" value="ArgoL1"/>
</dbReference>
<evidence type="ECO:0000313" key="2">
    <source>
        <dbReference type="EMBL" id="KAH7020899.1"/>
    </source>
</evidence>
<dbReference type="RefSeq" id="XP_046007100.1">
    <property type="nucleotide sequence ID" value="XM_046157232.1"/>
</dbReference>
<protein>
    <recommendedName>
        <fullName evidence="1">Argonaute linker 1 domain-containing protein</fullName>
    </recommendedName>
</protein>
<evidence type="ECO:0000259" key="1">
    <source>
        <dbReference type="Pfam" id="PF08699"/>
    </source>
</evidence>
<accession>A0A9P8XVH6</accession>
<proteinExistence type="predicted"/>
<dbReference type="Pfam" id="PF08699">
    <property type="entry name" value="ArgoL1"/>
    <property type="match status" value="1"/>
</dbReference>
<feature type="domain" description="Argonaute linker 1" evidence="1">
    <location>
        <begin position="47"/>
        <end position="91"/>
    </location>
</feature>
<keyword evidence="3" id="KW-1185">Reference proteome</keyword>
<gene>
    <name evidence="2" type="ORF">B0I36DRAFT_353633</name>
</gene>
<dbReference type="GeneID" id="70186778"/>
<dbReference type="OrthoDB" id="10252740at2759"/>
<organism evidence="2 3">
    <name type="scientific">Microdochium trichocladiopsis</name>
    <dbReference type="NCBI Taxonomy" id="1682393"/>
    <lineage>
        <taxon>Eukaryota</taxon>
        <taxon>Fungi</taxon>
        <taxon>Dikarya</taxon>
        <taxon>Ascomycota</taxon>
        <taxon>Pezizomycotina</taxon>
        <taxon>Sordariomycetes</taxon>
        <taxon>Xylariomycetidae</taxon>
        <taxon>Xylariales</taxon>
        <taxon>Microdochiaceae</taxon>
        <taxon>Microdochium</taxon>
    </lineage>
</organism>
<dbReference type="Proteomes" id="UP000756346">
    <property type="component" value="Unassembled WGS sequence"/>
</dbReference>
<dbReference type="EMBL" id="JAGTJQ010000010">
    <property type="protein sequence ID" value="KAH7020899.1"/>
    <property type="molecule type" value="Genomic_DNA"/>
</dbReference>
<sequence length="132" mass="15019">MVHVTMNDPAGSKSFPKYEDVIEAFNVIMSHSPPGNSEIASIGWSCFFPIDEPMLQIERGELSWNEAIRGHLQSPRPATGHLLLNANVSYEVLRPNGPAFNLFTQAALYNMHTLHKNMPKLWTRRCQRNCPW</sequence>
<evidence type="ECO:0000313" key="3">
    <source>
        <dbReference type="Proteomes" id="UP000756346"/>
    </source>
</evidence>